<organism evidence="5 6">
    <name type="scientific">Halopseudomonas phragmitis</name>
    <dbReference type="NCBI Taxonomy" id="1931241"/>
    <lineage>
        <taxon>Bacteria</taxon>
        <taxon>Pseudomonadati</taxon>
        <taxon>Pseudomonadota</taxon>
        <taxon>Gammaproteobacteria</taxon>
        <taxon>Pseudomonadales</taxon>
        <taxon>Pseudomonadaceae</taxon>
        <taxon>Halopseudomonas</taxon>
    </lineage>
</organism>
<dbReference type="SUPFAM" id="SSF55729">
    <property type="entry name" value="Acyl-CoA N-acyltransferases (Nat)"/>
    <property type="match status" value="1"/>
</dbReference>
<dbReference type="GO" id="GO:0008791">
    <property type="term" value="F:arginine N-succinyltransferase activity"/>
    <property type="evidence" value="ECO:0007669"/>
    <property type="project" value="UniProtKB-UniRule"/>
</dbReference>
<evidence type="ECO:0000256" key="1">
    <source>
        <dbReference type="ARBA" id="ARBA00022503"/>
    </source>
</evidence>
<dbReference type="EMBL" id="CP020100">
    <property type="protein sequence ID" value="AQZ95115.1"/>
    <property type="molecule type" value="Genomic_DNA"/>
</dbReference>
<dbReference type="NCBIfam" id="TIGR03243">
    <property type="entry name" value="arg_catab_AOST"/>
    <property type="match status" value="1"/>
</dbReference>
<dbReference type="STRING" id="1931241.BVH74_10310"/>
<keyword evidence="6" id="KW-1185">Reference proteome</keyword>
<dbReference type="Proteomes" id="UP000243488">
    <property type="component" value="Chromosome"/>
</dbReference>
<dbReference type="Pfam" id="PF04958">
    <property type="entry name" value="AstA"/>
    <property type="match status" value="1"/>
</dbReference>
<dbReference type="RefSeq" id="WP_080049984.1">
    <property type="nucleotide sequence ID" value="NZ_CP020100.1"/>
</dbReference>
<dbReference type="NCBIfam" id="TIGR03244">
    <property type="entry name" value="arg_catab_AstA"/>
    <property type="match status" value="1"/>
</dbReference>
<dbReference type="KEGG" id="ppha:BVH74_10310"/>
<dbReference type="InterPro" id="IPR017650">
    <property type="entry name" value="Arginine_N-succinylTrfase"/>
</dbReference>
<evidence type="ECO:0000256" key="2">
    <source>
        <dbReference type="ARBA" id="ARBA00022679"/>
    </source>
</evidence>
<evidence type="ECO:0000313" key="6">
    <source>
        <dbReference type="Proteomes" id="UP000243488"/>
    </source>
</evidence>
<dbReference type="GO" id="GO:0006527">
    <property type="term" value="P:L-arginine catabolic process"/>
    <property type="evidence" value="ECO:0007669"/>
    <property type="project" value="UniProtKB-UniRule"/>
</dbReference>
<sequence length="350" mass="37919">MLVRAAGSRDLQALLEMASAAGSGLTTLPASEERLARRLQVVEQSFRGGMPMADADYLFVLESEAGKVIGTSGMVAAAGLREPWYSYRMGLTVTASRELNVYRQQPTLFLVNDLTGATALCSLYLPPEHRQGLKGRLLSKARFLFMAEYAQDFAARVIAEMRGRSDVQGRSPFWDSLGRHFFKMEFARADYLTGIGSKAFIAEMMPKFPLYACFLSDEARAAIGQVHPDSEPGLSMLREEGMSYQGYIDIFDGGATLEAPLAQVRAVSDSQILLLAVGTPGDEASSYLIHNRGRHNCRIVAASARVAAGTLVVAPDTAERLGLRAGTPVRAVSLVGRQGDSMLDPYQLPG</sequence>
<evidence type="ECO:0000313" key="5">
    <source>
        <dbReference type="EMBL" id="AQZ95115.1"/>
    </source>
</evidence>
<keyword evidence="3" id="KW-0012">Acyltransferase</keyword>
<accession>A0A1V0B5C8</accession>
<dbReference type="AlphaFoldDB" id="A0A1V0B5C8"/>
<protein>
    <recommendedName>
        <fullName evidence="4">Arginine N-succinyltransferase</fullName>
        <ecNumber evidence="4">2.3.1.109</ecNumber>
    </recommendedName>
</protein>
<dbReference type="InterPro" id="IPR007041">
    <property type="entry name" value="Arg_succinylTrfase_AstA/AruG"/>
</dbReference>
<dbReference type="InterPro" id="IPR016181">
    <property type="entry name" value="Acyl_CoA_acyltransferase"/>
</dbReference>
<dbReference type="PANTHER" id="PTHR30420:SF1">
    <property type="entry name" value="ARGININE N-SUCCINYLTRANSFERASE"/>
    <property type="match status" value="1"/>
</dbReference>
<dbReference type="PANTHER" id="PTHR30420">
    <property type="entry name" value="N-SUCCINYLARGININE DIHYDROLASE"/>
    <property type="match status" value="1"/>
</dbReference>
<proteinExistence type="predicted"/>
<evidence type="ECO:0000256" key="3">
    <source>
        <dbReference type="ARBA" id="ARBA00023315"/>
    </source>
</evidence>
<evidence type="ECO:0000256" key="4">
    <source>
        <dbReference type="NCBIfam" id="TIGR03244"/>
    </source>
</evidence>
<reference evidence="5 6" key="1">
    <citation type="submission" date="2017-03" db="EMBL/GenBank/DDBJ databases">
        <title>Complete genome sequence of the novel DNRA strain Pseudomonas sp. S-6-2 isolated from Chinese polluted river sediment. Journal of Biotechnology.</title>
        <authorList>
            <person name="Li J."/>
            <person name="Xiang F."/>
            <person name="Wang L."/>
            <person name="Xi L."/>
            <person name="Liu J."/>
        </authorList>
    </citation>
    <scope>NUCLEOTIDE SEQUENCE [LARGE SCALE GENOMIC DNA]</scope>
    <source>
        <strain evidence="5 6">S-6-2</strain>
    </source>
</reference>
<dbReference type="EC" id="2.3.1.109" evidence="4"/>
<keyword evidence="1" id="KW-0056">Arginine metabolism</keyword>
<name>A0A1V0B5C8_9GAMM</name>
<gene>
    <name evidence="5" type="ORF">BVH74_10310</name>
</gene>
<keyword evidence="2 5" id="KW-0808">Transferase</keyword>